<proteinExistence type="inferred from homology"/>
<dbReference type="GeneID" id="28938634"/>
<accession>A0A0W4ZW93</accession>
<dbReference type="GO" id="GO:0046982">
    <property type="term" value="F:protein heterodimerization activity"/>
    <property type="evidence" value="ECO:0007669"/>
    <property type="project" value="InterPro"/>
</dbReference>
<sequence length="149" mass="17803">MSQEKKFQLSGVEEEEETNDYGTSIVSCNTQWTQLEDEEKMRLKILLDSFNEDQMRRYEIFRRANLDRSSFRRMVNSMLNQSITPNICIVISGFVKVFIGEIIEKARDIQQQWGHTGPLAPDHLREAYRIYKRDTKRMPQSRAHRRLFR</sequence>
<evidence type="ECO:0000256" key="3">
    <source>
        <dbReference type="ARBA" id="ARBA00023015"/>
    </source>
</evidence>
<evidence type="ECO:0000313" key="9">
    <source>
        <dbReference type="EMBL" id="KTW32627.1"/>
    </source>
</evidence>
<feature type="domain" description="TAFII28-like protein" evidence="8">
    <location>
        <begin position="45"/>
        <end position="129"/>
    </location>
</feature>
<dbReference type="RefSeq" id="XP_018231319.1">
    <property type="nucleotide sequence ID" value="XM_018372379.1"/>
</dbReference>
<evidence type="ECO:0000259" key="8">
    <source>
        <dbReference type="Pfam" id="PF04719"/>
    </source>
</evidence>
<dbReference type="PANTHER" id="PTHR13218">
    <property type="entry name" value="TRANSCRIPTION INITIATION FACTOR TFIID SUBUNIT 11-RELATED"/>
    <property type="match status" value="1"/>
</dbReference>
<evidence type="ECO:0000256" key="4">
    <source>
        <dbReference type="ARBA" id="ARBA00023163"/>
    </source>
</evidence>
<dbReference type="VEuPathDB" id="FungiDB:T551_00112"/>
<feature type="region of interest" description="Disordered" evidence="7">
    <location>
        <begin position="1"/>
        <end position="20"/>
    </location>
</feature>
<dbReference type="Gene3D" id="1.10.20.10">
    <property type="entry name" value="Histone, subunit A"/>
    <property type="match status" value="1"/>
</dbReference>
<comment type="caution">
    <text evidence="9">The sequence shown here is derived from an EMBL/GenBank/DDBJ whole genome shotgun (WGS) entry which is preliminary data.</text>
</comment>
<evidence type="ECO:0000256" key="1">
    <source>
        <dbReference type="ARBA" id="ARBA00004123"/>
    </source>
</evidence>
<dbReference type="CDD" id="cd08048">
    <property type="entry name" value="HFD_TAF11"/>
    <property type="match status" value="1"/>
</dbReference>
<dbReference type="eggNOG" id="KOG3219">
    <property type="taxonomic scope" value="Eukaryota"/>
</dbReference>
<evidence type="ECO:0000313" key="10">
    <source>
        <dbReference type="Proteomes" id="UP000053447"/>
    </source>
</evidence>
<dbReference type="OrthoDB" id="28335at2759"/>
<dbReference type="STRING" id="1408657.A0A0W4ZW93"/>
<dbReference type="EMBL" id="LFWA01000001">
    <property type="protein sequence ID" value="KTW32627.1"/>
    <property type="molecule type" value="Genomic_DNA"/>
</dbReference>
<keyword evidence="4" id="KW-0804">Transcription</keyword>
<dbReference type="InterPro" id="IPR006809">
    <property type="entry name" value="TAFII28_dom"/>
</dbReference>
<evidence type="ECO:0000256" key="2">
    <source>
        <dbReference type="ARBA" id="ARBA00009788"/>
    </source>
</evidence>
<evidence type="ECO:0000256" key="6">
    <source>
        <dbReference type="ARBA" id="ARBA00072882"/>
    </source>
</evidence>
<dbReference type="GO" id="GO:0016251">
    <property type="term" value="F:RNA polymerase II general transcription initiation factor activity"/>
    <property type="evidence" value="ECO:0007669"/>
    <property type="project" value="TreeGrafter"/>
</dbReference>
<dbReference type="AlphaFoldDB" id="A0A0W4ZW93"/>
<dbReference type="InterPro" id="IPR045127">
    <property type="entry name" value="TAF11-like"/>
</dbReference>
<dbReference type="Pfam" id="PF04719">
    <property type="entry name" value="TAFII28"/>
    <property type="match status" value="1"/>
</dbReference>
<protein>
    <recommendedName>
        <fullName evidence="6">Transcription initiation factor TFIID subunit 11</fullName>
    </recommendedName>
</protein>
<name>A0A0W4ZW93_PNEJ7</name>
<dbReference type="PANTHER" id="PTHR13218:SF8">
    <property type="entry name" value="TRANSCRIPTION INITIATION FACTOR TFIID SUBUNIT 11"/>
    <property type="match status" value="1"/>
</dbReference>
<keyword evidence="10" id="KW-1185">Reference proteome</keyword>
<dbReference type="InterPro" id="IPR009072">
    <property type="entry name" value="Histone-fold"/>
</dbReference>
<evidence type="ECO:0000256" key="5">
    <source>
        <dbReference type="ARBA" id="ARBA00023242"/>
    </source>
</evidence>
<organism evidence="9 10">
    <name type="scientific">Pneumocystis jirovecii (strain RU7)</name>
    <name type="common">Human pneumocystis pneumonia agent</name>
    <dbReference type="NCBI Taxonomy" id="1408657"/>
    <lineage>
        <taxon>Eukaryota</taxon>
        <taxon>Fungi</taxon>
        <taxon>Dikarya</taxon>
        <taxon>Ascomycota</taxon>
        <taxon>Taphrinomycotina</taxon>
        <taxon>Pneumocystomycetes</taxon>
        <taxon>Pneumocystaceae</taxon>
        <taxon>Pneumocystis</taxon>
    </lineage>
</organism>
<comment type="subcellular location">
    <subcellularLocation>
        <location evidence="1">Nucleus</location>
    </subcellularLocation>
</comment>
<dbReference type="Proteomes" id="UP000053447">
    <property type="component" value="Unassembled WGS sequence"/>
</dbReference>
<dbReference type="SUPFAM" id="SSF47113">
    <property type="entry name" value="Histone-fold"/>
    <property type="match status" value="1"/>
</dbReference>
<evidence type="ECO:0000256" key="7">
    <source>
        <dbReference type="SAM" id="MobiDB-lite"/>
    </source>
</evidence>
<gene>
    <name evidence="9" type="ORF">T551_00112</name>
</gene>
<dbReference type="GO" id="GO:0051123">
    <property type="term" value="P:RNA polymerase II preinitiation complex assembly"/>
    <property type="evidence" value="ECO:0007669"/>
    <property type="project" value="InterPro"/>
</dbReference>
<dbReference type="GO" id="GO:0005669">
    <property type="term" value="C:transcription factor TFIID complex"/>
    <property type="evidence" value="ECO:0007669"/>
    <property type="project" value="EnsemblFungi"/>
</dbReference>
<keyword evidence="3" id="KW-0805">Transcription regulation</keyword>
<keyword evidence="5" id="KW-0539">Nucleus</keyword>
<dbReference type="FunFam" id="1.10.20.10:FF:000061">
    <property type="entry name" value="TFIID subunit"/>
    <property type="match status" value="1"/>
</dbReference>
<comment type="similarity">
    <text evidence="2">Belongs to the TAF11 family.</text>
</comment>
<reference evidence="10" key="1">
    <citation type="journal article" date="2016" name="Nat. Commun.">
        <title>Genome analysis of three Pneumocystis species reveals adaptation mechanisms to life exclusively in mammalian hosts.</title>
        <authorList>
            <person name="Ma L."/>
            <person name="Chen Z."/>
            <person name="Huang D.W."/>
            <person name="Kutty G."/>
            <person name="Ishihara M."/>
            <person name="Wang H."/>
            <person name="Abouelleil A."/>
            <person name="Bishop L."/>
            <person name="Davey E."/>
            <person name="Deng R."/>
            <person name="Deng X."/>
            <person name="Fan L."/>
            <person name="Fantoni G."/>
            <person name="Fitzgerald M."/>
            <person name="Gogineni E."/>
            <person name="Goldberg J.M."/>
            <person name="Handley G."/>
            <person name="Hu X."/>
            <person name="Huber C."/>
            <person name="Jiao X."/>
            <person name="Jones K."/>
            <person name="Levin J.Z."/>
            <person name="Liu Y."/>
            <person name="Macdonald P."/>
            <person name="Melnikov A."/>
            <person name="Raley C."/>
            <person name="Sassi M."/>
            <person name="Sherman B.T."/>
            <person name="Song X."/>
            <person name="Sykes S."/>
            <person name="Tran B."/>
            <person name="Walsh L."/>
            <person name="Xia Y."/>
            <person name="Yang J."/>
            <person name="Young S."/>
            <person name="Zeng Q."/>
            <person name="Zheng X."/>
            <person name="Stephens R."/>
            <person name="Nusbaum C."/>
            <person name="Birren B.W."/>
            <person name="Azadi P."/>
            <person name="Lempicki R.A."/>
            <person name="Cuomo C.A."/>
            <person name="Kovacs J.A."/>
        </authorList>
    </citation>
    <scope>NUCLEOTIDE SEQUENCE [LARGE SCALE GENOMIC DNA]</scope>
    <source>
        <strain evidence="10">RU7</strain>
    </source>
</reference>